<evidence type="ECO:0000313" key="8">
    <source>
        <dbReference type="EMBL" id="EFS91480.1"/>
    </source>
</evidence>
<dbReference type="InterPro" id="IPR000092">
    <property type="entry name" value="Polyprenyl_synt"/>
</dbReference>
<proteinExistence type="inferred from homology"/>
<comment type="cofactor">
    <cofactor evidence="1">
        <name>Mg(2+)</name>
        <dbReference type="ChEBI" id="CHEBI:18420"/>
    </cofactor>
</comment>
<dbReference type="SFLD" id="SFLDG01017">
    <property type="entry name" value="Polyprenyl_Transferase_Like"/>
    <property type="match status" value="1"/>
</dbReference>
<dbReference type="CDD" id="cd00685">
    <property type="entry name" value="Trans_IPPS_HT"/>
    <property type="match status" value="1"/>
</dbReference>
<evidence type="ECO:0000256" key="4">
    <source>
        <dbReference type="ARBA" id="ARBA00022723"/>
    </source>
</evidence>
<feature type="region of interest" description="Disordered" evidence="7">
    <location>
        <begin position="1"/>
        <end position="44"/>
    </location>
</feature>
<evidence type="ECO:0000256" key="1">
    <source>
        <dbReference type="ARBA" id="ARBA00001946"/>
    </source>
</evidence>
<evidence type="ECO:0000256" key="6">
    <source>
        <dbReference type="RuleBase" id="RU004466"/>
    </source>
</evidence>
<dbReference type="InterPro" id="IPR033749">
    <property type="entry name" value="Polyprenyl_synt_CS"/>
</dbReference>
<gene>
    <name evidence="8" type="ORF">HMPREF9607_02389</name>
</gene>
<dbReference type="PROSITE" id="PS00444">
    <property type="entry name" value="POLYPRENYL_SYNTHASE_2"/>
    <property type="match status" value="1"/>
</dbReference>
<dbReference type="SUPFAM" id="SSF48576">
    <property type="entry name" value="Terpenoid synthases"/>
    <property type="match status" value="1"/>
</dbReference>
<dbReference type="Gene3D" id="1.10.600.10">
    <property type="entry name" value="Farnesyl Diphosphate Synthase"/>
    <property type="match status" value="1"/>
</dbReference>
<dbReference type="Proteomes" id="UP000003179">
    <property type="component" value="Unassembled WGS sequence"/>
</dbReference>
<evidence type="ECO:0000313" key="9">
    <source>
        <dbReference type="Proteomes" id="UP000003179"/>
    </source>
</evidence>
<accession>A0ABP2K3U2</accession>
<keyword evidence="3 6" id="KW-0808">Transferase</keyword>
<evidence type="ECO:0000256" key="3">
    <source>
        <dbReference type="ARBA" id="ARBA00022679"/>
    </source>
</evidence>
<organism evidence="8 9">
    <name type="scientific">Cutibacterium modestum HL044PA1</name>
    <dbReference type="NCBI Taxonomy" id="765109"/>
    <lineage>
        <taxon>Bacteria</taxon>
        <taxon>Bacillati</taxon>
        <taxon>Actinomycetota</taxon>
        <taxon>Actinomycetes</taxon>
        <taxon>Propionibacteriales</taxon>
        <taxon>Propionibacteriaceae</taxon>
        <taxon>Cutibacterium</taxon>
        <taxon>Cutibacterium modestum</taxon>
    </lineage>
</organism>
<sequence length="365" mass="39005">MATTSQQDGSTVEPVVWKMAGSRQDDGQTSTGRSPGRKRRTVSYSASSEFTDLVSAKLALIEDELGRQAGADTPFVAEAANHIISAGGKRFRPLLVVLCSQFGHEADEADLVRAAVVVELTHVASLYHDDVMDEASKRRGAPSANLRWGNSVAIMVGDYLFSKASLAVAELGVDFVRLQARTFSRLVQGQIAETRGPSQGEDPLAHYLKVVADKTGSLIATSAVFGAMVSHASAENVTALEQFGEDIGEVFQLADDLIDVTSTATGKTPGTDLREKVPTLPTLLLRASGDPADAELKKMLDADLSDDAVLADVLEQLRANHVIEEARAEIQRRADRARTHLAPLPDGEAKQALDALCDEVVSRSS</sequence>
<dbReference type="PANTHER" id="PTHR12001">
    <property type="entry name" value="GERANYLGERANYL PYROPHOSPHATE SYNTHASE"/>
    <property type="match status" value="1"/>
</dbReference>
<dbReference type="EMBL" id="ADZU01000040">
    <property type="protein sequence ID" value="EFS91480.1"/>
    <property type="molecule type" value="Genomic_DNA"/>
</dbReference>
<keyword evidence="4" id="KW-0479">Metal-binding</keyword>
<evidence type="ECO:0000256" key="2">
    <source>
        <dbReference type="ARBA" id="ARBA00006706"/>
    </source>
</evidence>
<comment type="similarity">
    <text evidence="2 6">Belongs to the FPP/GGPP synthase family.</text>
</comment>
<comment type="caution">
    <text evidence="8">The sequence shown here is derived from an EMBL/GenBank/DDBJ whole genome shotgun (WGS) entry which is preliminary data.</text>
</comment>
<evidence type="ECO:0000256" key="7">
    <source>
        <dbReference type="SAM" id="MobiDB-lite"/>
    </source>
</evidence>
<evidence type="ECO:0000256" key="5">
    <source>
        <dbReference type="ARBA" id="ARBA00022842"/>
    </source>
</evidence>
<dbReference type="Pfam" id="PF00348">
    <property type="entry name" value="polyprenyl_synt"/>
    <property type="match status" value="1"/>
</dbReference>
<name>A0ABP2K3U2_9ACTN</name>
<keyword evidence="5" id="KW-0460">Magnesium</keyword>
<feature type="compositionally biased region" description="Polar residues" evidence="7">
    <location>
        <begin position="1"/>
        <end position="10"/>
    </location>
</feature>
<dbReference type="SFLD" id="SFLDS00005">
    <property type="entry name" value="Isoprenoid_Synthase_Type_I"/>
    <property type="match status" value="1"/>
</dbReference>
<keyword evidence="9" id="KW-1185">Reference proteome</keyword>
<protein>
    <submittedName>
        <fullName evidence="8">Polyprenyl synthetase</fullName>
    </submittedName>
</protein>
<dbReference type="PANTHER" id="PTHR12001:SF69">
    <property type="entry name" value="ALL TRANS-POLYPRENYL-DIPHOSPHATE SYNTHASE PDSS1"/>
    <property type="match status" value="1"/>
</dbReference>
<dbReference type="InterPro" id="IPR008949">
    <property type="entry name" value="Isoprenoid_synthase_dom_sf"/>
</dbReference>
<reference evidence="8" key="1">
    <citation type="submission" date="2010-08" db="EMBL/GenBank/DDBJ databases">
        <authorList>
            <person name="Weinstock G."/>
            <person name="Sodergren E."/>
            <person name="Clifton S."/>
            <person name="Fulton L."/>
            <person name="Fulton B."/>
            <person name="Courtney L."/>
            <person name="Fronick C."/>
            <person name="Harrison M."/>
            <person name="Strong C."/>
            <person name="Farmer C."/>
            <person name="Delahaunty K."/>
            <person name="Markovic C."/>
            <person name="Hall O."/>
            <person name="Minx P."/>
            <person name="Tomlinson C."/>
            <person name="Mitreva M."/>
            <person name="Hou S."/>
            <person name="Chen J."/>
            <person name="Wollam A."/>
            <person name="Pepin K.H."/>
            <person name="Johnson M."/>
            <person name="Bhonagiri V."/>
            <person name="Zhang X."/>
            <person name="Suruliraj S."/>
            <person name="Warren W."/>
            <person name="Chinwalla A."/>
            <person name="Mardis E.R."/>
            <person name="Wilson R.K."/>
        </authorList>
    </citation>
    <scope>NUCLEOTIDE SEQUENCE [LARGE SCALE GENOMIC DNA]</scope>
    <source>
        <strain evidence="8">HL044PA1</strain>
    </source>
</reference>